<evidence type="ECO:0000256" key="1">
    <source>
        <dbReference type="SAM" id="MobiDB-lite"/>
    </source>
</evidence>
<feature type="chain" id="PRO_5031170169" evidence="2">
    <location>
        <begin position="27"/>
        <end position="236"/>
    </location>
</feature>
<dbReference type="InterPro" id="IPR005183">
    <property type="entry name" value="DUF305_CopM-like"/>
</dbReference>
<evidence type="ECO:0000313" key="4">
    <source>
        <dbReference type="EMBL" id="NUW30335.1"/>
    </source>
</evidence>
<dbReference type="Pfam" id="PF03713">
    <property type="entry name" value="DUF305"/>
    <property type="match status" value="1"/>
</dbReference>
<evidence type="ECO:0000313" key="5">
    <source>
        <dbReference type="Proteomes" id="UP000586042"/>
    </source>
</evidence>
<comment type="caution">
    <text evidence="4">The sequence shown here is derived from an EMBL/GenBank/DDBJ whole genome shotgun (WGS) entry which is preliminary data.</text>
</comment>
<name>A0A7Y6M1E4_9ACTN</name>
<protein>
    <submittedName>
        <fullName evidence="4">DUF305 domain-containing protein</fullName>
    </submittedName>
</protein>
<dbReference type="AlphaFoldDB" id="A0A7Y6M1E4"/>
<gene>
    <name evidence="4" type="ORF">HTZ77_02680</name>
</gene>
<dbReference type="Gene3D" id="1.20.1260.10">
    <property type="match status" value="1"/>
</dbReference>
<feature type="region of interest" description="Disordered" evidence="1">
    <location>
        <begin position="205"/>
        <end position="236"/>
    </location>
</feature>
<keyword evidence="2" id="KW-0732">Signal</keyword>
<reference evidence="4 5" key="1">
    <citation type="submission" date="2020-06" db="EMBL/GenBank/DDBJ databases">
        <title>Nonomuraea sp. SMC257, a novel actinomycete isolated from soil.</title>
        <authorList>
            <person name="Chanama M."/>
        </authorList>
    </citation>
    <scope>NUCLEOTIDE SEQUENCE [LARGE SCALE GENOMIC DNA]</scope>
    <source>
        <strain evidence="4 5">SMC257</strain>
    </source>
</reference>
<dbReference type="Proteomes" id="UP000586042">
    <property type="component" value="Unassembled WGS sequence"/>
</dbReference>
<organism evidence="4 5">
    <name type="scientific">Nonomuraea montanisoli</name>
    <dbReference type="NCBI Taxonomy" id="2741721"/>
    <lineage>
        <taxon>Bacteria</taxon>
        <taxon>Bacillati</taxon>
        <taxon>Actinomycetota</taxon>
        <taxon>Actinomycetes</taxon>
        <taxon>Streptosporangiales</taxon>
        <taxon>Streptosporangiaceae</taxon>
        <taxon>Nonomuraea</taxon>
    </lineage>
</organism>
<dbReference type="InterPro" id="IPR012347">
    <property type="entry name" value="Ferritin-like"/>
</dbReference>
<feature type="domain" description="DUF305" evidence="3">
    <location>
        <begin position="58"/>
        <end position="190"/>
    </location>
</feature>
<dbReference type="PANTHER" id="PTHR36933:SF1">
    <property type="entry name" value="SLL0788 PROTEIN"/>
    <property type="match status" value="1"/>
</dbReference>
<sequence>MKRTGTAALAAAAVLTAITAGGAALAAAGRAPEPVAVGWQQAGCPMGSMQRIVVSDEAAYLAEMVAHHQEAVAAAGQLRRSPRAEMRALGASIVKTQSAEIATMKSWLATWYPGRKAAPYRPMMRDLSKLSGDALDEAFLQDMIPHHMIAVMMSQQLLMHGGIQHEEVAEFAGAVRDSQHAEMFRMQRYLADWFGSGWRMPCGPSWDGPGNWPGGSAPSPSPQPGSPWMPGGMMGW</sequence>
<feature type="signal peptide" evidence="2">
    <location>
        <begin position="1"/>
        <end position="26"/>
    </location>
</feature>
<dbReference type="EMBL" id="JABWGN010000001">
    <property type="protein sequence ID" value="NUW30335.1"/>
    <property type="molecule type" value="Genomic_DNA"/>
</dbReference>
<keyword evidence="5" id="KW-1185">Reference proteome</keyword>
<dbReference type="PANTHER" id="PTHR36933">
    <property type="entry name" value="SLL0788 PROTEIN"/>
    <property type="match status" value="1"/>
</dbReference>
<feature type="compositionally biased region" description="Low complexity" evidence="1">
    <location>
        <begin position="208"/>
        <end position="218"/>
    </location>
</feature>
<proteinExistence type="predicted"/>
<evidence type="ECO:0000259" key="3">
    <source>
        <dbReference type="Pfam" id="PF03713"/>
    </source>
</evidence>
<evidence type="ECO:0000256" key="2">
    <source>
        <dbReference type="SAM" id="SignalP"/>
    </source>
</evidence>
<dbReference type="RefSeq" id="WP_175587779.1">
    <property type="nucleotide sequence ID" value="NZ_JABWGN010000001.1"/>
</dbReference>
<accession>A0A7Y6M1E4</accession>